<dbReference type="Pfam" id="PF08281">
    <property type="entry name" value="Sigma70_r4_2"/>
    <property type="match status" value="1"/>
</dbReference>
<feature type="domain" description="RNA polymerase sigma factor 70 region 4 type 2" evidence="6">
    <location>
        <begin position="105"/>
        <end position="150"/>
    </location>
</feature>
<dbReference type="GO" id="GO:0006352">
    <property type="term" value="P:DNA-templated transcription initiation"/>
    <property type="evidence" value="ECO:0007669"/>
    <property type="project" value="InterPro"/>
</dbReference>
<dbReference type="Gene3D" id="1.10.1740.10">
    <property type="match status" value="1"/>
</dbReference>
<dbReference type="InterPro" id="IPR036388">
    <property type="entry name" value="WH-like_DNA-bd_sf"/>
</dbReference>
<dbReference type="RefSeq" id="WP_013594217.1">
    <property type="nucleotide sequence ID" value="NC_015138.1"/>
</dbReference>
<keyword evidence="2" id="KW-0805">Transcription regulation</keyword>
<dbReference type="OrthoDB" id="192021at2"/>
<dbReference type="InterPro" id="IPR014284">
    <property type="entry name" value="RNA_pol_sigma-70_dom"/>
</dbReference>
<dbReference type="KEGG" id="aaa:Acav_1780"/>
<sequence length="172" mass="19335">MLERFYRELLNFLHRQVNDRDTAADLAQESYARVLAAQHAGPPVLDGRALLYRTARNLVIDQHRRAQVRHHESLDTVAEAGDPPAPRYLQPEEALASRQTVGAYVQVIENLPPRCREAFVLHIIDGLPQAEIAQRMGISVSMVEKHVVRGTLACRRHAQASDGHPHAPAQRH</sequence>
<dbReference type="EMBL" id="CP002521">
    <property type="protein sequence ID" value="ADX45698.1"/>
    <property type="molecule type" value="Genomic_DNA"/>
</dbReference>
<evidence type="ECO:0000259" key="6">
    <source>
        <dbReference type="Pfam" id="PF08281"/>
    </source>
</evidence>
<dbReference type="InterPro" id="IPR013324">
    <property type="entry name" value="RNA_pol_sigma_r3/r4-like"/>
</dbReference>
<dbReference type="Gene3D" id="1.10.10.10">
    <property type="entry name" value="Winged helix-like DNA-binding domain superfamily/Winged helix DNA-binding domain"/>
    <property type="match status" value="1"/>
</dbReference>
<organism evidence="7 8">
    <name type="scientific">Paracidovorax avenae (strain ATCC 19860 / DSM 7227 / CCUG 15838 / JCM 20985 / LMG 2117 / NCPPB 1011)</name>
    <name type="common">Acidovorax avenae</name>
    <dbReference type="NCBI Taxonomy" id="643561"/>
    <lineage>
        <taxon>Bacteria</taxon>
        <taxon>Pseudomonadati</taxon>
        <taxon>Pseudomonadota</taxon>
        <taxon>Betaproteobacteria</taxon>
        <taxon>Burkholderiales</taxon>
        <taxon>Comamonadaceae</taxon>
        <taxon>Paracidovorax</taxon>
    </lineage>
</organism>
<dbReference type="InterPro" id="IPR007627">
    <property type="entry name" value="RNA_pol_sigma70_r2"/>
</dbReference>
<evidence type="ECO:0000256" key="2">
    <source>
        <dbReference type="ARBA" id="ARBA00023015"/>
    </source>
</evidence>
<dbReference type="InterPro" id="IPR013325">
    <property type="entry name" value="RNA_pol_sigma_r2"/>
</dbReference>
<evidence type="ECO:0000313" key="8">
    <source>
        <dbReference type="Proteomes" id="UP000002482"/>
    </source>
</evidence>
<evidence type="ECO:0000256" key="4">
    <source>
        <dbReference type="ARBA" id="ARBA00023163"/>
    </source>
</evidence>
<dbReference type="HOGENOM" id="CLU_047691_12_3_4"/>
<dbReference type="PANTHER" id="PTHR43133">
    <property type="entry name" value="RNA POLYMERASE ECF-TYPE SIGMA FACTO"/>
    <property type="match status" value="1"/>
</dbReference>
<name>F0Q6E5_PARA1</name>
<keyword evidence="4" id="KW-0804">Transcription</keyword>
<dbReference type="PANTHER" id="PTHR43133:SF63">
    <property type="entry name" value="RNA POLYMERASE SIGMA FACTOR FECI-RELATED"/>
    <property type="match status" value="1"/>
</dbReference>
<proteinExistence type="inferred from homology"/>
<evidence type="ECO:0000256" key="3">
    <source>
        <dbReference type="ARBA" id="ARBA00023082"/>
    </source>
</evidence>
<dbReference type="GO" id="GO:0003677">
    <property type="term" value="F:DNA binding"/>
    <property type="evidence" value="ECO:0007669"/>
    <property type="project" value="InterPro"/>
</dbReference>
<keyword evidence="3" id="KW-0731">Sigma factor</keyword>
<evidence type="ECO:0000313" key="7">
    <source>
        <dbReference type="EMBL" id="ADX45698.1"/>
    </source>
</evidence>
<dbReference type="GO" id="GO:0016987">
    <property type="term" value="F:sigma factor activity"/>
    <property type="evidence" value="ECO:0007669"/>
    <property type="project" value="UniProtKB-KW"/>
</dbReference>
<comment type="similarity">
    <text evidence="1">Belongs to the sigma-70 factor family. ECF subfamily.</text>
</comment>
<dbReference type="AlphaFoldDB" id="F0Q6E5"/>
<dbReference type="Pfam" id="PF04542">
    <property type="entry name" value="Sigma70_r2"/>
    <property type="match status" value="1"/>
</dbReference>
<evidence type="ECO:0000259" key="5">
    <source>
        <dbReference type="Pfam" id="PF04542"/>
    </source>
</evidence>
<dbReference type="InterPro" id="IPR039425">
    <property type="entry name" value="RNA_pol_sigma-70-like"/>
</dbReference>
<keyword evidence="8" id="KW-1185">Reference proteome</keyword>
<accession>F0Q6E5</accession>
<dbReference type="Proteomes" id="UP000002482">
    <property type="component" value="Chromosome"/>
</dbReference>
<protein>
    <submittedName>
        <fullName evidence="7">RNA polymerase, sigma-24 subunit, ECF subfamily</fullName>
    </submittedName>
</protein>
<feature type="domain" description="RNA polymerase sigma-70 region 2" evidence="5">
    <location>
        <begin position="2"/>
        <end position="67"/>
    </location>
</feature>
<gene>
    <name evidence="7" type="ordered locus">Acav_1780</name>
</gene>
<reference evidence="7" key="1">
    <citation type="submission" date="2011-02" db="EMBL/GenBank/DDBJ databases">
        <title>Complete sequence of Acidovorax avenae subsp. avenae ATCC 19860.</title>
        <authorList>
            <consortium name="US DOE Joint Genome Institute"/>
            <person name="Lucas S."/>
            <person name="Copeland A."/>
            <person name="Lapidus A."/>
            <person name="Cheng J.-F."/>
            <person name="Goodwin L."/>
            <person name="Pitluck S."/>
            <person name="Chertkov O."/>
            <person name="Held B."/>
            <person name="Detter J.C."/>
            <person name="Han C."/>
            <person name="Tapia R."/>
            <person name="Land M."/>
            <person name="Hauser L."/>
            <person name="Kyrpides N."/>
            <person name="Ivanova N."/>
            <person name="Ovchinnikova G."/>
            <person name="Pagani I."/>
            <person name="Gordon S."/>
            <person name="Woyke T."/>
        </authorList>
    </citation>
    <scope>NUCLEOTIDE SEQUENCE</scope>
    <source>
        <strain evidence="7">ATCC 19860</strain>
    </source>
</reference>
<dbReference type="SUPFAM" id="SSF88946">
    <property type="entry name" value="Sigma2 domain of RNA polymerase sigma factors"/>
    <property type="match status" value="1"/>
</dbReference>
<dbReference type="InterPro" id="IPR013249">
    <property type="entry name" value="RNA_pol_sigma70_r4_t2"/>
</dbReference>
<dbReference type="NCBIfam" id="TIGR02937">
    <property type="entry name" value="sigma70-ECF"/>
    <property type="match status" value="1"/>
</dbReference>
<evidence type="ECO:0000256" key="1">
    <source>
        <dbReference type="ARBA" id="ARBA00010641"/>
    </source>
</evidence>
<dbReference type="GeneID" id="34237232"/>
<dbReference type="SUPFAM" id="SSF88659">
    <property type="entry name" value="Sigma3 and sigma4 domains of RNA polymerase sigma factors"/>
    <property type="match status" value="1"/>
</dbReference>